<proteinExistence type="predicted"/>
<gene>
    <name evidence="1" type="ORF">CSC65_05760</name>
</gene>
<accession>A0ABQ6Z938</accession>
<reference evidence="1 2" key="1">
    <citation type="submission" date="2017-10" db="EMBL/GenBank/DDBJ databases">
        <title>Whole genome sequencing of members of genus Pseudoxanthomonas.</title>
        <authorList>
            <person name="Kumar S."/>
            <person name="Bansal K."/>
            <person name="Kaur A."/>
            <person name="Patil P."/>
            <person name="Sharma S."/>
            <person name="Patil P.B."/>
        </authorList>
    </citation>
    <scope>NUCLEOTIDE SEQUENCE [LARGE SCALE GENOMIC DNA]</scope>
    <source>
        <strain evidence="1 2">DSM 17801</strain>
    </source>
</reference>
<sequence length="172" mass="19233">MEGIGALMTVSIDTLRKLTDVDPFKGNYVVLGEHEVLRRFDEAGVMPHLARQFNEAGARNLASDDAFQQPTERMMDRLFHRGQDNRFYLKADIHGRADGSKITEAAIKRVGQEDPEQARAYAQVQAEQGSEAVFQQMASTVRRHDLAQVSGRGSDLADVDEVQARRGRGRCM</sequence>
<evidence type="ECO:0000313" key="1">
    <source>
        <dbReference type="EMBL" id="KAF1696001.1"/>
    </source>
</evidence>
<dbReference type="EMBL" id="PDWN01000004">
    <property type="protein sequence ID" value="KAF1696001.1"/>
    <property type="molecule type" value="Genomic_DNA"/>
</dbReference>
<evidence type="ECO:0000313" key="2">
    <source>
        <dbReference type="Proteomes" id="UP000788419"/>
    </source>
</evidence>
<dbReference type="Proteomes" id="UP000788419">
    <property type="component" value="Unassembled WGS sequence"/>
</dbReference>
<organism evidence="1 2">
    <name type="scientific">Pseudoxanthomonas daejeonensis</name>
    <dbReference type="NCBI Taxonomy" id="266062"/>
    <lineage>
        <taxon>Bacteria</taxon>
        <taxon>Pseudomonadati</taxon>
        <taxon>Pseudomonadota</taxon>
        <taxon>Gammaproteobacteria</taxon>
        <taxon>Lysobacterales</taxon>
        <taxon>Lysobacteraceae</taxon>
        <taxon>Pseudoxanthomonas</taxon>
    </lineage>
</organism>
<protein>
    <submittedName>
        <fullName evidence="1">Uncharacterized protein</fullName>
    </submittedName>
</protein>
<name>A0ABQ6Z938_9GAMM</name>
<keyword evidence="2" id="KW-1185">Reference proteome</keyword>
<comment type="caution">
    <text evidence="1">The sequence shown here is derived from an EMBL/GenBank/DDBJ whole genome shotgun (WGS) entry which is preliminary data.</text>
</comment>